<reference evidence="13" key="3">
    <citation type="submission" date="2025-09" db="UniProtKB">
        <authorList>
            <consortium name="Ensembl"/>
        </authorList>
    </citation>
    <scope>IDENTIFICATION</scope>
    <source>
        <strain evidence="13">Isolate ISIS603380</strain>
    </source>
</reference>
<reference evidence="13" key="2">
    <citation type="submission" date="2025-08" db="UniProtKB">
        <authorList>
            <consortium name="Ensembl"/>
        </authorList>
    </citation>
    <scope>IDENTIFICATION</scope>
    <source>
        <strain evidence="13">Isolate ISIS603380</strain>
    </source>
</reference>
<dbReference type="InParanoid" id="G3TK16"/>
<comment type="catalytic activity">
    <reaction evidence="7">
        <text>diphthine methyl ester-[translation elongation factor 2] + H2O = diphthine-[translation elongation factor 2] + methanol + H(+)</text>
        <dbReference type="Rhea" id="RHEA:42656"/>
        <dbReference type="Rhea" id="RHEA-COMP:10172"/>
        <dbReference type="Rhea" id="RHEA-COMP:10173"/>
        <dbReference type="ChEBI" id="CHEBI:15377"/>
        <dbReference type="ChEBI" id="CHEBI:15378"/>
        <dbReference type="ChEBI" id="CHEBI:17790"/>
        <dbReference type="ChEBI" id="CHEBI:79005"/>
        <dbReference type="ChEBI" id="CHEBI:82696"/>
        <dbReference type="EC" id="3.1.1.97"/>
    </reaction>
</comment>
<evidence type="ECO:0000256" key="7">
    <source>
        <dbReference type="ARBA" id="ARBA00047551"/>
    </source>
</evidence>
<keyword evidence="3" id="KW-0677">Repeat</keyword>
<dbReference type="eggNOG" id="KOG0280">
    <property type="taxonomic scope" value="Eukaryota"/>
</dbReference>
<evidence type="ECO:0000256" key="3">
    <source>
        <dbReference type="ARBA" id="ARBA00022737"/>
    </source>
</evidence>
<dbReference type="STRING" id="9785.ENSLAFP00000015130"/>
<dbReference type="EC" id="3.1.1.97" evidence="6"/>
<feature type="repeat" description="WD" evidence="12">
    <location>
        <begin position="243"/>
        <end position="285"/>
    </location>
</feature>
<evidence type="ECO:0000313" key="14">
    <source>
        <dbReference type="Proteomes" id="UP000007646"/>
    </source>
</evidence>
<comment type="subunit">
    <text evidence="8">Interacts with INCA1.</text>
</comment>
<dbReference type="AlphaFoldDB" id="G3TK16"/>
<dbReference type="FunFam" id="2.130.10.10:FF:000910">
    <property type="entry name" value="Diphthamide biosynthesis 7"/>
    <property type="match status" value="1"/>
</dbReference>
<reference evidence="13 14" key="1">
    <citation type="submission" date="2009-06" db="EMBL/GenBank/DDBJ databases">
        <title>The Genome Sequence of Loxodonta africana (African elephant).</title>
        <authorList>
            <person name="Di Palma F."/>
            <person name="Heiman D."/>
            <person name="Young S."/>
            <person name="Johnson J."/>
            <person name="Lander E.S."/>
            <person name="Lindblad-Toh K."/>
        </authorList>
    </citation>
    <scope>NUCLEOTIDE SEQUENCE [LARGE SCALE GENOMIC DNA]</scope>
    <source>
        <strain evidence="13 14">Isolate ISIS603380</strain>
    </source>
</reference>
<dbReference type="GO" id="GO:0017183">
    <property type="term" value="P:protein histidyl modification to diphthamide"/>
    <property type="evidence" value="ECO:0007669"/>
    <property type="project" value="Ensembl"/>
</dbReference>
<dbReference type="FunCoup" id="G3TK16">
    <property type="interactions" value="697"/>
</dbReference>
<dbReference type="InterPro" id="IPR015943">
    <property type="entry name" value="WD40/YVTN_repeat-like_dom_sf"/>
</dbReference>
<dbReference type="GO" id="GO:0061685">
    <property type="term" value="F:diphthine methylesterase activity"/>
    <property type="evidence" value="ECO:0007669"/>
    <property type="project" value="UniProtKB-EC"/>
</dbReference>
<dbReference type="PROSITE" id="PS00678">
    <property type="entry name" value="WD_REPEATS_1"/>
    <property type="match status" value="1"/>
</dbReference>
<dbReference type="Ensembl" id="ENSLAFT00000018051.3">
    <property type="protein sequence ID" value="ENSLAFP00000015130.3"/>
    <property type="gene ID" value="ENSLAFG00000018048.3"/>
</dbReference>
<comment type="pathway">
    <text evidence="1">Protein modification; peptidyl-diphthamide biosynthesis.</text>
</comment>
<evidence type="ECO:0000256" key="1">
    <source>
        <dbReference type="ARBA" id="ARBA00005156"/>
    </source>
</evidence>
<proteinExistence type="inferred from homology"/>
<evidence type="ECO:0000256" key="11">
    <source>
        <dbReference type="ARBA" id="ARBA00081300"/>
    </source>
</evidence>
<dbReference type="PROSITE" id="PS50082">
    <property type="entry name" value="WD_REPEATS_2"/>
    <property type="match status" value="1"/>
</dbReference>
<accession>G3TK16</accession>
<keyword evidence="2 12" id="KW-0853">WD repeat</keyword>
<dbReference type="SMART" id="SM00320">
    <property type="entry name" value="WD40"/>
    <property type="match status" value="3"/>
</dbReference>
<comment type="similarity">
    <text evidence="5">Belongs to the DPH7 family.</text>
</comment>
<dbReference type="Gene3D" id="2.130.10.10">
    <property type="entry name" value="YVTN repeat-like/Quinoprotein amine dehydrogenase"/>
    <property type="match status" value="1"/>
</dbReference>
<dbReference type="OMA" id="LDMKWLP"/>
<evidence type="ECO:0000256" key="6">
    <source>
        <dbReference type="ARBA" id="ARBA00039131"/>
    </source>
</evidence>
<evidence type="ECO:0000256" key="9">
    <source>
        <dbReference type="ARBA" id="ARBA00074662"/>
    </source>
</evidence>
<sequence>GGLAMGARVRLLQTVDTEYTADSVEWCPLEGYRHLLACGTYQLRTLEDSSDRESQSGVDFDGEPPVRLGRLYLYSFSEESPASPLVEVQRRDMAAILDMKWCHIPVAGHTLLGLADAGGSVQLLHLVDSEKNAYALQPFSSLTLGEQSLALSLDWSTGKTVSRASGQPLKIISSDSRGQLHLLTVNEAGPGLQAEDSWQAHHFEAWIAAFNYWQTETMYSGGDDGLLKGWDARRTHDAPLFTSKRHSMGVCSIQSSPHHENILATGSYDEHILLWDTRNMQQPLADVPVQGGVWRLKWHPSHPHLLLAACMLGGFKVLSCQKAVEEKQDACTVSLSHTLHNSLTYGADWSWLSLQLPPKAQQLAPSASFHHSNTGARPADLQHSLKIQGTSLATSPDRAGNGDREGRASQAKLVADDVRKVGSQLHVTGGKPCDCDPTLEGTNLDMNLLATCLFYDHALHLWKWEVS</sequence>
<dbReference type="GO" id="GO:0005737">
    <property type="term" value="C:cytoplasm"/>
    <property type="evidence" value="ECO:0007669"/>
    <property type="project" value="TreeGrafter"/>
</dbReference>
<dbReference type="GeneTree" id="ENSGT00390000018644"/>
<evidence type="ECO:0000256" key="8">
    <source>
        <dbReference type="ARBA" id="ARBA00062137"/>
    </source>
</evidence>
<keyword evidence="4" id="KW-0378">Hydrolase</keyword>
<dbReference type="InterPro" id="IPR036322">
    <property type="entry name" value="WD40_repeat_dom_sf"/>
</dbReference>
<dbReference type="HOGENOM" id="CLU_036100_2_1_1"/>
<gene>
    <name evidence="13" type="primary">DPH7</name>
</gene>
<name>G3TK16_LOXAF</name>
<organism evidence="13 14">
    <name type="scientific">Loxodonta africana</name>
    <name type="common">African elephant</name>
    <dbReference type="NCBI Taxonomy" id="9785"/>
    <lineage>
        <taxon>Eukaryota</taxon>
        <taxon>Metazoa</taxon>
        <taxon>Chordata</taxon>
        <taxon>Craniata</taxon>
        <taxon>Vertebrata</taxon>
        <taxon>Euteleostomi</taxon>
        <taxon>Mammalia</taxon>
        <taxon>Eutheria</taxon>
        <taxon>Afrotheria</taxon>
        <taxon>Proboscidea</taxon>
        <taxon>Elephantidae</taxon>
        <taxon>Loxodonta</taxon>
    </lineage>
</organism>
<dbReference type="PANTHER" id="PTHR46042">
    <property type="entry name" value="DIPHTHINE METHYLTRANSFERASE"/>
    <property type="match status" value="1"/>
</dbReference>
<dbReference type="Proteomes" id="UP000007646">
    <property type="component" value="Unassembled WGS sequence"/>
</dbReference>
<evidence type="ECO:0000256" key="4">
    <source>
        <dbReference type="ARBA" id="ARBA00022801"/>
    </source>
</evidence>
<dbReference type="InterPro" id="IPR052415">
    <property type="entry name" value="Diphthine_MTase"/>
</dbReference>
<dbReference type="InterPro" id="IPR019775">
    <property type="entry name" value="WD40_repeat_CS"/>
</dbReference>
<evidence type="ECO:0000256" key="12">
    <source>
        <dbReference type="PROSITE-ProRule" id="PRU00221"/>
    </source>
</evidence>
<dbReference type="Pfam" id="PF00400">
    <property type="entry name" value="WD40"/>
    <property type="match status" value="1"/>
</dbReference>
<evidence type="ECO:0000313" key="13">
    <source>
        <dbReference type="Ensembl" id="ENSLAFP00000015130.3"/>
    </source>
</evidence>
<evidence type="ECO:0000256" key="10">
    <source>
        <dbReference type="ARBA" id="ARBA00075709"/>
    </source>
</evidence>
<evidence type="ECO:0000256" key="5">
    <source>
        <dbReference type="ARBA" id="ARBA00038092"/>
    </source>
</evidence>
<protein>
    <recommendedName>
        <fullName evidence="9">Diphthine methyltransferase</fullName>
        <ecNumber evidence="6">3.1.1.97</ecNumber>
    </recommendedName>
    <alternativeName>
        <fullName evidence="11">Diphthamide biosynthesis protein 7</fullName>
    </alternativeName>
    <alternativeName>
        <fullName evidence="10">WD repeat-containing protein 85</fullName>
    </alternativeName>
</protein>
<dbReference type="InterPro" id="IPR001680">
    <property type="entry name" value="WD40_rpt"/>
</dbReference>
<dbReference type="SUPFAM" id="SSF50978">
    <property type="entry name" value="WD40 repeat-like"/>
    <property type="match status" value="1"/>
</dbReference>
<dbReference type="PANTHER" id="PTHR46042:SF1">
    <property type="entry name" value="DIPHTHINE METHYLTRANSFERASE"/>
    <property type="match status" value="1"/>
</dbReference>
<keyword evidence="14" id="KW-1185">Reference proteome</keyword>
<evidence type="ECO:0000256" key="2">
    <source>
        <dbReference type="ARBA" id="ARBA00022574"/>
    </source>
</evidence>